<sequence length="113" mass="12801">MDCCFDRLGALRAYVISISTRIIQWNTYKKRDGNTDCCWVGRPTELSVHYHFQRVDSIRFILKTTLSELLHLSGALKKGFDPNDIEGKDPNNPLSGRTTVGSRLESSALNGRR</sequence>
<gene>
    <name evidence="2" type="ORF">KIN20_031077</name>
</gene>
<reference evidence="2" key="1">
    <citation type="submission" date="2021-06" db="EMBL/GenBank/DDBJ databases">
        <title>Parelaphostrongylus tenuis whole genome reference sequence.</title>
        <authorList>
            <person name="Garwood T.J."/>
            <person name="Larsen P.A."/>
            <person name="Fountain-Jones N.M."/>
            <person name="Garbe J.R."/>
            <person name="Macchietto M.G."/>
            <person name="Kania S.A."/>
            <person name="Gerhold R.W."/>
            <person name="Richards J.E."/>
            <person name="Wolf T.M."/>
        </authorList>
    </citation>
    <scope>NUCLEOTIDE SEQUENCE</scope>
    <source>
        <strain evidence="2">MNPRO001-30</strain>
        <tissue evidence="2">Meninges</tissue>
    </source>
</reference>
<accession>A0AAD5R543</accession>
<keyword evidence="3" id="KW-1185">Reference proteome</keyword>
<name>A0AAD5R543_PARTN</name>
<feature type="region of interest" description="Disordered" evidence="1">
    <location>
        <begin position="79"/>
        <end position="113"/>
    </location>
</feature>
<protein>
    <submittedName>
        <fullName evidence="2">Uncharacterized protein</fullName>
    </submittedName>
</protein>
<proteinExistence type="predicted"/>
<dbReference type="Proteomes" id="UP001196413">
    <property type="component" value="Unassembled WGS sequence"/>
</dbReference>
<feature type="compositionally biased region" description="Basic and acidic residues" evidence="1">
    <location>
        <begin position="79"/>
        <end position="89"/>
    </location>
</feature>
<feature type="compositionally biased region" description="Polar residues" evidence="1">
    <location>
        <begin position="92"/>
        <end position="113"/>
    </location>
</feature>
<evidence type="ECO:0000313" key="2">
    <source>
        <dbReference type="EMBL" id="KAJ1369588.1"/>
    </source>
</evidence>
<organism evidence="2 3">
    <name type="scientific">Parelaphostrongylus tenuis</name>
    <name type="common">Meningeal worm</name>
    <dbReference type="NCBI Taxonomy" id="148309"/>
    <lineage>
        <taxon>Eukaryota</taxon>
        <taxon>Metazoa</taxon>
        <taxon>Ecdysozoa</taxon>
        <taxon>Nematoda</taxon>
        <taxon>Chromadorea</taxon>
        <taxon>Rhabditida</taxon>
        <taxon>Rhabditina</taxon>
        <taxon>Rhabditomorpha</taxon>
        <taxon>Strongyloidea</taxon>
        <taxon>Metastrongylidae</taxon>
        <taxon>Parelaphostrongylus</taxon>
    </lineage>
</organism>
<evidence type="ECO:0000313" key="3">
    <source>
        <dbReference type="Proteomes" id="UP001196413"/>
    </source>
</evidence>
<dbReference type="AlphaFoldDB" id="A0AAD5R543"/>
<evidence type="ECO:0000256" key="1">
    <source>
        <dbReference type="SAM" id="MobiDB-lite"/>
    </source>
</evidence>
<comment type="caution">
    <text evidence="2">The sequence shown here is derived from an EMBL/GenBank/DDBJ whole genome shotgun (WGS) entry which is preliminary data.</text>
</comment>
<dbReference type="EMBL" id="JAHQIW010006614">
    <property type="protein sequence ID" value="KAJ1369588.1"/>
    <property type="molecule type" value="Genomic_DNA"/>
</dbReference>